<sequence length="417" mass="44786">MSVQIAATCAVIVLAAAAPAALYDALKQPIMAVCVLCFGIPHGALDHIIFAHLWADSQSSRPPLSESSAQPAPDAATGEHGDASTPEHTLQAGIFFGTYFSIMCAWVIGWLFAPLATLAAFLAVSAYHFGESDLDYIHFSSTPIALAAFSSRGVLVVGLTLASDPALTLPIIQQIVDLSESTFASFCSWAMPLFVAQHAAVLLALWLTQSSTAERTEKPQDPFTFPSTVLCPTRAVWAREIARACLYVALFRLTDPLMGFSIYFGLWHALGSMSADVVNLKSSKSPWFLPAKPADKLSQPSPAESEPPQLADYARAYLLALPYSLVAITFMGMFYVVSTAAIDAQDSDPAKPHADVASIDPDIARAWAVFVMSIAVLTGPHIWIVAAKHWATSMSLDPFSLRTTLRTALQMGHAKQE</sequence>
<keyword evidence="5" id="KW-1185">Reference proteome</keyword>
<keyword evidence="2" id="KW-0812">Transmembrane</keyword>
<evidence type="ECO:0000256" key="3">
    <source>
        <dbReference type="SAM" id="SignalP"/>
    </source>
</evidence>
<evidence type="ECO:0000256" key="2">
    <source>
        <dbReference type="SAM" id="Phobius"/>
    </source>
</evidence>
<feature type="transmembrane region" description="Helical" evidence="2">
    <location>
        <begin position="366"/>
        <end position="386"/>
    </location>
</feature>
<name>A0ABR4N6A2_9FUNG</name>
<feature type="chain" id="PRO_5045360595" description="Beta-carotene 15,15'-dioxygenase" evidence="3">
    <location>
        <begin position="18"/>
        <end position="417"/>
    </location>
</feature>
<proteinExistence type="predicted"/>
<evidence type="ECO:0008006" key="6">
    <source>
        <dbReference type="Google" id="ProtNLM"/>
    </source>
</evidence>
<organism evidence="4 5">
    <name type="scientific">Polyrhizophydium stewartii</name>
    <dbReference type="NCBI Taxonomy" id="2732419"/>
    <lineage>
        <taxon>Eukaryota</taxon>
        <taxon>Fungi</taxon>
        <taxon>Fungi incertae sedis</taxon>
        <taxon>Chytridiomycota</taxon>
        <taxon>Chytridiomycota incertae sedis</taxon>
        <taxon>Chytridiomycetes</taxon>
        <taxon>Rhizophydiales</taxon>
        <taxon>Rhizophydiales incertae sedis</taxon>
        <taxon>Polyrhizophydium</taxon>
    </lineage>
</organism>
<dbReference type="EMBL" id="JADGIZ020000028">
    <property type="protein sequence ID" value="KAL2915001.1"/>
    <property type="molecule type" value="Genomic_DNA"/>
</dbReference>
<dbReference type="InterPro" id="IPR022270">
    <property type="entry name" value="Blh_diox"/>
</dbReference>
<evidence type="ECO:0000256" key="1">
    <source>
        <dbReference type="SAM" id="MobiDB-lite"/>
    </source>
</evidence>
<reference evidence="4 5" key="1">
    <citation type="submission" date="2023-09" db="EMBL/GenBank/DDBJ databases">
        <title>Pangenome analysis of Batrachochytrium dendrobatidis and related Chytrids.</title>
        <authorList>
            <person name="Yacoub M.N."/>
            <person name="Stajich J.E."/>
            <person name="James T.Y."/>
        </authorList>
    </citation>
    <scope>NUCLEOTIDE SEQUENCE [LARGE SCALE GENOMIC DNA]</scope>
    <source>
        <strain evidence="4 5">JEL0888</strain>
    </source>
</reference>
<protein>
    <recommendedName>
        <fullName evidence="6">Beta-carotene 15,15'-dioxygenase</fullName>
    </recommendedName>
</protein>
<feature type="region of interest" description="Disordered" evidence="1">
    <location>
        <begin position="61"/>
        <end position="85"/>
    </location>
</feature>
<accession>A0ABR4N6A2</accession>
<feature type="transmembrane region" description="Helical" evidence="2">
    <location>
        <begin position="30"/>
        <end position="55"/>
    </location>
</feature>
<keyword evidence="2" id="KW-0472">Membrane</keyword>
<keyword evidence="2" id="KW-1133">Transmembrane helix</keyword>
<dbReference type="NCBIfam" id="TIGR03753">
    <property type="entry name" value="blh_monoox"/>
    <property type="match status" value="1"/>
</dbReference>
<dbReference type="Proteomes" id="UP001527925">
    <property type="component" value="Unassembled WGS sequence"/>
</dbReference>
<evidence type="ECO:0000313" key="5">
    <source>
        <dbReference type="Proteomes" id="UP001527925"/>
    </source>
</evidence>
<feature type="transmembrane region" description="Helical" evidence="2">
    <location>
        <begin position="99"/>
        <end position="124"/>
    </location>
</feature>
<feature type="transmembrane region" description="Helical" evidence="2">
    <location>
        <begin position="183"/>
        <end position="207"/>
    </location>
</feature>
<keyword evidence="3" id="KW-0732">Signal</keyword>
<feature type="transmembrane region" description="Helical" evidence="2">
    <location>
        <begin position="316"/>
        <end position="337"/>
    </location>
</feature>
<feature type="signal peptide" evidence="3">
    <location>
        <begin position="1"/>
        <end position="17"/>
    </location>
</feature>
<evidence type="ECO:0000313" key="4">
    <source>
        <dbReference type="EMBL" id="KAL2915001.1"/>
    </source>
</evidence>
<dbReference type="Pfam" id="PF15461">
    <property type="entry name" value="BCD"/>
    <property type="match status" value="1"/>
</dbReference>
<comment type="caution">
    <text evidence="4">The sequence shown here is derived from an EMBL/GenBank/DDBJ whole genome shotgun (WGS) entry which is preliminary data.</text>
</comment>
<gene>
    <name evidence="4" type="ORF">HK105_205545</name>
</gene>